<proteinExistence type="predicted"/>
<protein>
    <recommendedName>
        <fullName evidence="3">Reverse transcriptase domain-containing protein</fullName>
    </recommendedName>
</protein>
<reference evidence="1" key="2">
    <citation type="submission" date="2023-06" db="EMBL/GenBank/DDBJ databases">
        <authorList>
            <person name="Swenson N.G."/>
            <person name="Wegrzyn J.L."/>
            <person name="Mcevoy S.L."/>
        </authorList>
    </citation>
    <scope>NUCLEOTIDE SEQUENCE</scope>
    <source>
        <strain evidence="1">NS2018</strain>
        <tissue evidence="1">Leaf</tissue>
    </source>
</reference>
<name>A0AA39SNQ5_ACESA</name>
<evidence type="ECO:0008006" key="3">
    <source>
        <dbReference type="Google" id="ProtNLM"/>
    </source>
</evidence>
<dbReference type="EMBL" id="JAUESC010000004">
    <property type="protein sequence ID" value="KAK0596691.1"/>
    <property type="molecule type" value="Genomic_DNA"/>
</dbReference>
<reference evidence="1" key="1">
    <citation type="journal article" date="2022" name="Plant J.">
        <title>Strategies of tolerance reflected in two North American maple genomes.</title>
        <authorList>
            <person name="McEvoy S.L."/>
            <person name="Sezen U.U."/>
            <person name="Trouern-Trend A."/>
            <person name="McMahon S.M."/>
            <person name="Schaberg P.G."/>
            <person name="Yang J."/>
            <person name="Wegrzyn J.L."/>
            <person name="Swenson N.G."/>
        </authorList>
    </citation>
    <scope>NUCLEOTIDE SEQUENCE</scope>
    <source>
        <strain evidence="1">NS2018</strain>
    </source>
</reference>
<gene>
    <name evidence="1" type="ORF">LWI29_018160</name>
</gene>
<dbReference type="Proteomes" id="UP001168877">
    <property type="component" value="Unassembled WGS sequence"/>
</dbReference>
<comment type="caution">
    <text evidence="1">The sequence shown here is derived from an EMBL/GenBank/DDBJ whole genome shotgun (WGS) entry which is preliminary data.</text>
</comment>
<organism evidence="1 2">
    <name type="scientific">Acer saccharum</name>
    <name type="common">Sugar maple</name>
    <dbReference type="NCBI Taxonomy" id="4024"/>
    <lineage>
        <taxon>Eukaryota</taxon>
        <taxon>Viridiplantae</taxon>
        <taxon>Streptophyta</taxon>
        <taxon>Embryophyta</taxon>
        <taxon>Tracheophyta</taxon>
        <taxon>Spermatophyta</taxon>
        <taxon>Magnoliopsida</taxon>
        <taxon>eudicotyledons</taxon>
        <taxon>Gunneridae</taxon>
        <taxon>Pentapetalae</taxon>
        <taxon>rosids</taxon>
        <taxon>malvids</taxon>
        <taxon>Sapindales</taxon>
        <taxon>Sapindaceae</taxon>
        <taxon>Hippocastanoideae</taxon>
        <taxon>Acereae</taxon>
        <taxon>Acer</taxon>
    </lineage>
</organism>
<keyword evidence="2" id="KW-1185">Reference proteome</keyword>
<accession>A0AA39SNQ5</accession>
<dbReference type="AlphaFoldDB" id="A0AA39SNQ5"/>
<sequence>MAFMRKDPRETVMEDRSRYRYYNFHEDYGHNTSECYSMRNQIENLVRMSLLTEFLTKGGLDKSKKNYALLPPGRSLVTEVYMVSTNRSLRPPVTSITFIEDDNTEVVYPHDDPIVITLEVANSIVARVMIDTGSSPKNNHNSEIFMEDLSLGKTLIE</sequence>
<evidence type="ECO:0000313" key="1">
    <source>
        <dbReference type="EMBL" id="KAK0596691.1"/>
    </source>
</evidence>
<evidence type="ECO:0000313" key="2">
    <source>
        <dbReference type="Proteomes" id="UP001168877"/>
    </source>
</evidence>